<accession>A0A7H0LGT3</accession>
<feature type="transmembrane region" description="Helical" evidence="7">
    <location>
        <begin position="301"/>
        <end position="326"/>
    </location>
</feature>
<dbReference type="GO" id="GO:0022857">
    <property type="term" value="F:transmembrane transporter activity"/>
    <property type="evidence" value="ECO:0007669"/>
    <property type="project" value="TreeGrafter"/>
</dbReference>
<feature type="transmembrane region" description="Helical" evidence="7">
    <location>
        <begin position="393"/>
        <end position="412"/>
    </location>
</feature>
<dbReference type="GO" id="GO:0005886">
    <property type="term" value="C:plasma membrane"/>
    <property type="evidence" value="ECO:0007669"/>
    <property type="project" value="UniProtKB-SubCell"/>
</dbReference>
<dbReference type="Proteomes" id="UP000516148">
    <property type="component" value="Chromosome"/>
</dbReference>
<reference evidence="10 11" key="1">
    <citation type="submission" date="2020-09" db="EMBL/GenBank/DDBJ databases">
        <title>Sphingomonas sp., a new species isolated from pork steak.</title>
        <authorList>
            <person name="Heidler von Heilborn D."/>
        </authorList>
    </citation>
    <scope>NUCLEOTIDE SEQUENCE [LARGE SCALE GENOMIC DNA]</scope>
    <source>
        <strain evidence="11">S8-3T</strain>
    </source>
</reference>
<feature type="domain" description="MacB-like periplasmic core" evidence="9">
    <location>
        <begin position="42"/>
        <end position="265"/>
    </location>
</feature>
<evidence type="ECO:0000259" key="9">
    <source>
        <dbReference type="Pfam" id="PF12704"/>
    </source>
</evidence>
<evidence type="ECO:0000259" key="8">
    <source>
        <dbReference type="Pfam" id="PF02687"/>
    </source>
</evidence>
<proteinExistence type="inferred from homology"/>
<evidence type="ECO:0000313" key="10">
    <source>
        <dbReference type="EMBL" id="QNQ08886.1"/>
    </source>
</evidence>
<dbReference type="RefSeq" id="WP_187761212.1">
    <property type="nucleotide sequence ID" value="NZ_CP061038.1"/>
</dbReference>
<keyword evidence="4 7" id="KW-1133">Transmembrane helix</keyword>
<dbReference type="InterPro" id="IPR050250">
    <property type="entry name" value="Macrolide_Exporter_MacB"/>
</dbReference>
<feature type="domain" description="ABC3 transporter permease C-terminal" evidence="8">
    <location>
        <begin position="308"/>
        <end position="420"/>
    </location>
</feature>
<dbReference type="Pfam" id="PF12704">
    <property type="entry name" value="MacB_PCD"/>
    <property type="match status" value="1"/>
</dbReference>
<evidence type="ECO:0000313" key="11">
    <source>
        <dbReference type="Proteomes" id="UP000516148"/>
    </source>
</evidence>
<evidence type="ECO:0000256" key="2">
    <source>
        <dbReference type="ARBA" id="ARBA00022475"/>
    </source>
</evidence>
<keyword evidence="5 7" id="KW-0472">Membrane</keyword>
<dbReference type="PANTHER" id="PTHR30572">
    <property type="entry name" value="MEMBRANE COMPONENT OF TRANSPORTER-RELATED"/>
    <property type="match status" value="1"/>
</dbReference>
<evidence type="ECO:0000256" key="3">
    <source>
        <dbReference type="ARBA" id="ARBA00022692"/>
    </source>
</evidence>
<protein>
    <submittedName>
        <fullName evidence="10">ABC transporter permease</fullName>
    </submittedName>
</protein>
<feature type="transmembrane region" description="Helical" evidence="7">
    <location>
        <begin position="347"/>
        <end position="373"/>
    </location>
</feature>
<comment type="similarity">
    <text evidence="6">Belongs to the ABC-4 integral membrane protein family.</text>
</comment>
<gene>
    <name evidence="10" type="ORF">H3Z74_19585</name>
</gene>
<sequence>MPAPDHPARRQDPVGRELTRMGMVLQCLLLALDSIRARPLRSVITSLGIVVSVASVIAVVSIIQGLSYSVIRNFEGLGTNVLTIQSSTPFREQLLGQSNRLQMKDYLLIKAKFGDIGRIVPSFAPFGQFGARISSGAETNQTRMLAATATYKDTIRVFPRIGRFVTDSDNRSARQVCVIGEQVRKNLKLPANPIGQFVEVGGFSLKIVGIMETRGDLLGISQDDYMVVPFAIGQRIMPNESLQDITILIDVTDLSRLGELQRRIEGTLRQAHALSPGQDDDFRVQTAQQLTKSVSSVTDSITYVLGGVVGISLLVGGIGIMNIMLVSVTERTREIGICKALGAPRHVILLQFLLEAVILSLMGGVTGVFAGWIIGLLGTLFIPGLPPPMIPGWSIGLSLAFSTMVGLLFGVIPAAKASDLDPLAALRYE</sequence>
<dbReference type="InterPro" id="IPR003838">
    <property type="entry name" value="ABC3_permease_C"/>
</dbReference>
<dbReference type="Pfam" id="PF02687">
    <property type="entry name" value="FtsX"/>
    <property type="match status" value="1"/>
</dbReference>
<feature type="transmembrane region" description="Helical" evidence="7">
    <location>
        <begin position="43"/>
        <end position="63"/>
    </location>
</feature>
<organism evidence="10 11">
    <name type="scientific">Sphingomonas alpina</name>
    <dbReference type="NCBI Taxonomy" id="653931"/>
    <lineage>
        <taxon>Bacteria</taxon>
        <taxon>Pseudomonadati</taxon>
        <taxon>Pseudomonadota</taxon>
        <taxon>Alphaproteobacteria</taxon>
        <taxon>Sphingomonadales</taxon>
        <taxon>Sphingomonadaceae</taxon>
        <taxon>Sphingomonas</taxon>
    </lineage>
</organism>
<keyword evidence="2" id="KW-1003">Cell membrane</keyword>
<evidence type="ECO:0000256" key="1">
    <source>
        <dbReference type="ARBA" id="ARBA00004651"/>
    </source>
</evidence>
<evidence type="ECO:0000256" key="5">
    <source>
        <dbReference type="ARBA" id="ARBA00023136"/>
    </source>
</evidence>
<name>A0A7H0LGT3_9SPHN</name>
<dbReference type="InterPro" id="IPR025857">
    <property type="entry name" value="MacB_PCD"/>
</dbReference>
<dbReference type="AlphaFoldDB" id="A0A7H0LGT3"/>
<dbReference type="EMBL" id="CP061038">
    <property type="protein sequence ID" value="QNQ08886.1"/>
    <property type="molecule type" value="Genomic_DNA"/>
</dbReference>
<comment type="subcellular location">
    <subcellularLocation>
        <location evidence="1">Cell membrane</location>
        <topology evidence="1">Multi-pass membrane protein</topology>
    </subcellularLocation>
</comment>
<dbReference type="KEGG" id="spap:H3Z74_19585"/>
<evidence type="ECO:0000256" key="6">
    <source>
        <dbReference type="ARBA" id="ARBA00038076"/>
    </source>
</evidence>
<evidence type="ECO:0000256" key="7">
    <source>
        <dbReference type="SAM" id="Phobius"/>
    </source>
</evidence>
<evidence type="ECO:0000256" key="4">
    <source>
        <dbReference type="ARBA" id="ARBA00022989"/>
    </source>
</evidence>
<keyword evidence="11" id="KW-1185">Reference proteome</keyword>
<dbReference type="PANTHER" id="PTHR30572:SF4">
    <property type="entry name" value="ABC TRANSPORTER PERMEASE YTRF"/>
    <property type="match status" value="1"/>
</dbReference>
<keyword evidence="3 7" id="KW-0812">Transmembrane</keyword>